<sequence length="162" mass="18450">MQIQVGGCCFFFFNLTFLGMLFCMQDVERFLIIDRICSPHPTHNFWTVAHFLFLGLFTLFSLSILPFPWPSRSALASIKQNQVNSNDTISNTLAIRGNPIISSLYSSLFRLHLSDLSAARLLAFYDNLCGRGAKHPLKQQPCAFLPTTTRMQQHLAWVRSSF</sequence>
<keyword evidence="2" id="KW-1185">Reference proteome</keyword>
<dbReference type="EMBL" id="KZ820295">
    <property type="protein sequence ID" value="PWN47967.1"/>
    <property type="molecule type" value="Genomic_DNA"/>
</dbReference>
<name>A0ACD0NQA5_9BASI</name>
<evidence type="ECO:0000313" key="2">
    <source>
        <dbReference type="Proteomes" id="UP000245626"/>
    </source>
</evidence>
<evidence type="ECO:0000313" key="1">
    <source>
        <dbReference type="EMBL" id="PWN47967.1"/>
    </source>
</evidence>
<dbReference type="Proteomes" id="UP000245626">
    <property type="component" value="Unassembled WGS sequence"/>
</dbReference>
<protein>
    <submittedName>
        <fullName evidence="1">Uncharacterized protein</fullName>
    </submittedName>
</protein>
<reference evidence="1 2" key="1">
    <citation type="journal article" date="2018" name="Mol. Biol. Evol.">
        <title>Broad Genomic Sampling Reveals a Smut Pathogenic Ancestry of the Fungal Clade Ustilaginomycotina.</title>
        <authorList>
            <person name="Kijpornyongpan T."/>
            <person name="Mondo S.J."/>
            <person name="Barry K."/>
            <person name="Sandor L."/>
            <person name="Lee J."/>
            <person name="Lipzen A."/>
            <person name="Pangilinan J."/>
            <person name="LaButti K."/>
            <person name="Hainaut M."/>
            <person name="Henrissat B."/>
            <person name="Grigoriev I.V."/>
            <person name="Spatafora J.W."/>
            <person name="Aime M.C."/>
        </authorList>
    </citation>
    <scope>NUCLEOTIDE SEQUENCE [LARGE SCALE GENOMIC DNA]</scope>
    <source>
        <strain evidence="1 2">SA 807</strain>
    </source>
</reference>
<proteinExistence type="predicted"/>
<organism evidence="1 2">
    <name type="scientific">Violaceomyces palustris</name>
    <dbReference type="NCBI Taxonomy" id="1673888"/>
    <lineage>
        <taxon>Eukaryota</taxon>
        <taxon>Fungi</taxon>
        <taxon>Dikarya</taxon>
        <taxon>Basidiomycota</taxon>
        <taxon>Ustilaginomycotina</taxon>
        <taxon>Ustilaginomycetes</taxon>
        <taxon>Violaceomycetales</taxon>
        <taxon>Violaceomycetaceae</taxon>
        <taxon>Violaceomyces</taxon>
    </lineage>
</organism>
<accession>A0ACD0NQA5</accession>
<gene>
    <name evidence="1" type="ORF">IE53DRAFT_220375</name>
</gene>